<feature type="transmembrane region" description="Helical" evidence="1">
    <location>
        <begin position="70"/>
        <end position="88"/>
    </location>
</feature>
<protein>
    <submittedName>
        <fullName evidence="2">DMT family transporter</fullName>
    </submittedName>
</protein>
<dbReference type="AlphaFoldDB" id="A0A9E6PRA8"/>
<dbReference type="Pfam" id="PF04657">
    <property type="entry name" value="DMT_YdcZ"/>
    <property type="match status" value="1"/>
</dbReference>
<dbReference type="PANTHER" id="PTHR34821:SF2">
    <property type="entry name" value="INNER MEMBRANE PROTEIN YDCZ"/>
    <property type="match status" value="1"/>
</dbReference>
<evidence type="ECO:0000313" key="3">
    <source>
        <dbReference type="Proteomes" id="UP000634530"/>
    </source>
</evidence>
<evidence type="ECO:0000313" key="2">
    <source>
        <dbReference type="EMBL" id="QXI30758.1"/>
    </source>
</evidence>
<feature type="transmembrane region" description="Helical" evidence="1">
    <location>
        <begin position="94"/>
        <end position="113"/>
    </location>
</feature>
<keyword evidence="1" id="KW-1133">Transmembrane helix</keyword>
<reference evidence="2 3" key="2">
    <citation type="journal article" date="2021" name="Microorganisms">
        <title>The Ever-Expanding Pseudomonas Genus: Description of 43 New Species and Partition of the Pseudomonas putida Group.</title>
        <authorList>
            <person name="Girard L."/>
            <person name="Lood C."/>
            <person name="Hofte M."/>
            <person name="Vandamme P."/>
            <person name="Rokni-Zadeh H."/>
            <person name="van Noort V."/>
            <person name="Lavigne R."/>
            <person name="De Mot R."/>
        </authorList>
    </citation>
    <scope>NUCLEOTIDE SEQUENCE [LARGE SCALE GENOMIC DNA]</scope>
    <source>
        <strain evidence="2 3">RW8P3</strain>
    </source>
</reference>
<reference evidence="2 3" key="1">
    <citation type="journal article" date="2020" name="Microorganisms">
        <title>Reliable Identification of Environmental Pseudomonas Isolates Using the rpoD Gene.</title>
        <authorList>
            <consortium name="The Broad Institute Genome Sequencing Platform"/>
            <person name="Girard L."/>
            <person name="Lood C."/>
            <person name="Rokni-Zadeh H."/>
            <person name="van Noort V."/>
            <person name="Lavigne R."/>
            <person name="De Mot R."/>
        </authorList>
    </citation>
    <scope>NUCLEOTIDE SEQUENCE [LARGE SCALE GENOMIC DNA]</scope>
    <source>
        <strain evidence="2 3">RW8P3</strain>
    </source>
</reference>
<keyword evidence="1" id="KW-0812">Transmembrane</keyword>
<accession>A0A9E6PRA8</accession>
<dbReference type="RefSeq" id="WP_186679772.1">
    <property type="nucleotide sequence ID" value="NZ_CP077093.1"/>
</dbReference>
<proteinExistence type="predicted"/>
<keyword evidence="3" id="KW-1185">Reference proteome</keyword>
<organism evidence="2 3">
    <name type="scientific">Pseudomonas vanderleydeniana</name>
    <dbReference type="NCBI Taxonomy" id="2745495"/>
    <lineage>
        <taxon>Bacteria</taxon>
        <taxon>Pseudomonadati</taxon>
        <taxon>Pseudomonadota</taxon>
        <taxon>Gammaproteobacteria</taxon>
        <taxon>Pseudomonadales</taxon>
        <taxon>Pseudomonadaceae</taxon>
        <taxon>Pseudomonas</taxon>
    </lineage>
</organism>
<dbReference type="InterPro" id="IPR006750">
    <property type="entry name" value="YdcZ"/>
</dbReference>
<dbReference type="PANTHER" id="PTHR34821">
    <property type="entry name" value="INNER MEMBRANE PROTEIN YDCZ"/>
    <property type="match status" value="1"/>
</dbReference>
<dbReference type="EMBL" id="CP077093">
    <property type="protein sequence ID" value="QXI30758.1"/>
    <property type="molecule type" value="Genomic_DNA"/>
</dbReference>
<sequence>MSGLILALLVAAGAAVVAQNLLMVQITSSVSTVLITLLINSAAGFVILLSLLLGRAGLAGIGEAFGALRYWSLLPGLLGSFFVFASIFGYQRLGAAATISVLVASQLLVGLAVDFIRASHLDLQGCLSSLCGAVLLVAGAYLVASRHF</sequence>
<feature type="transmembrane region" description="Helical" evidence="1">
    <location>
        <begin position="125"/>
        <end position="144"/>
    </location>
</feature>
<dbReference type="KEGG" id="pvw:HU752_012775"/>
<dbReference type="GO" id="GO:0005886">
    <property type="term" value="C:plasma membrane"/>
    <property type="evidence" value="ECO:0007669"/>
    <property type="project" value="TreeGrafter"/>
</dbReference>
<feature type="transmembrane region" description="Helical" evidence="1">
    <location>
        <begin position="34"/>
        <end position="58"/>
    </location>
</feature>
<dbReference type="Proteomes" id="UP000634530">
    <property type="component" value="Chromosome"/>
</dbReference>
<keyword evidence="1" id="KW-0472">Membrane</keyword>
<name>A0A9E6PRA8_9PSED</name>
<gene>
    <name evidence="2" type="ORF">HU752_012775</name>
</gene>
<evidence type="ECO:0000256" key="1">
    <source>
        <dbReference type="SAM" id="Phobius"/>
    </source>
</evidence>